<accession>A0ABR8GPZ2</accession>
<dbReference type="RefSeq" id="WP_029632688.1">
    <property type="nucleotide sequence ID" value="NZ_JACJTA010000024.1"/>
</dbReference>
<evidence type="ECO:0000313" key="2">
    <source>
        <dbReference type="Proteomes" id="UP000660380"/>
    </source>
</evidence>
<dbReference type="InterPro" id="IPR029024">
    <property type="entry name" value="TerB-like"/>
</dbReference>
<sequence length="152" mass="16939">MSKSHLLKSRSANLVALEPEVAIAVIGLFTASADDEGITIAEEYALSEMLGAISQFEDYSDDDFQQLTDKVYSLLEEEEAQNVIDQAIASLPNQDYREAAYITALTVVAIDDELPQAEEEYLAELQQALNISDERAEEIIDELFGEEEEEEE</sequence>
<gene>
    <name evidence="1" type="ORF">H6G81_13365</name>
</gene>
<keyword evidence="2" id="KW-1185">Reference proteome</keyword>
<dbReference type="SUPFAM" id="SSF158682">
    <property type="entry name" value="TerB-like"/>
    <property type="match status" value="1"/>
</dbReference>
<dbReference type="EMBL" id="JACJTA010000024">
    <property type="protein sequence ID" value="MBD2605494.1"/>
    <property type="molecule type" value="Genomic_DNA"/>
</dbReference>
<dbReference type="Gene3D" id="1.10.3680.10">
    <property type="entry name" value="TerB-like"/>
    <property type="match status" value="1"/>
</dbReference>
<dbReference type="Proteomes" id="UP000660380">
    <property type="component" value="Unassembled WGS sequence"/>
</dbReference>
<comment type="caution">
    <text evidence="1">The sequence shown here is derived from an EMBL/GenBank/DDBJ whole genome shotgun (WGS) entry which is preliminary data.</text>
</comment>
<evidence type="ECO:0000313" key="1">
    <source>
        <dbReference type="EMBL" id="MBD2605494.1"/>
    </source>
</evidence>
<dbReference type="CDD" id="cd07176">
    <property type="entry name" value="terB"/>
    <property type="match status" value="1"/>
</dbReference>
<reference evidence="1 2" key="1">
    <citation type="journal article" date="2020" name="ISME J.">
        <title>Comparative genomics reveals insights into cyanobacterial evolution and habitat adaptation.</title>
        <authorList>
            <person name="Chen M.Y."/>
            <person name="Teng W.K."/>
            <person name="Zhao L."/>
            <person name="Hu C.X."/>
            <person name="Zhou Y.K."/>
            <person name="Han B.P."/>
            <person name="Song L.R."/>
            <person name="Shu W.S."/>
        </authorList>
    </citation>
    <scope>NUCLEOTIDE SEQUENCE [LARGE SCALE GENOMIC DNA]</scope>
    <source>
        <strain evidence="1 2">FACHB-248</strain>
    </source>
</reference>
<proteinExistence type="predicted"/>
<name>A0ABR8GPZ2_9CYAN</name>
<protein>
    <submittedName>
        <fullName evidence="1">Tellurite resistance TerB family protein</fullName>
    </submittedName>
</protein>
<organism evidence="1 2">
    <name type="scientific">Scytonema hofmannii FACHB-248</name>
    <dbReference type="NCBI Taxonomy" id="1842502"/>
    <lineage>
        <taxon>Bacteria</taxon>
        <taxon>Bacillati</taxon>
        <taxon>Cyanobacteriota</taxon>
        <taxon>Cyanophyceae</taxon>
        <taxon>Nostocales</taxon>
        <taxon>Scytonemataceae</taxon>
        <taxon>Scytonema</taxon>
    </lineage>
</organism>